<dbReference type="Proteomes" id="UP001610446">
    <property type="component" value="Unassembled WGS sequence"/>
</dbReference>
<evidence type="ECO:0000313" key="3">
    <source>
        <dbReference type="Proteomes" id="UP001610446"/>
    </source>
</evidence>
<keyword evidence="1" id="KW-0812">Transmembrane</keyword>
<keyword evidence="2" id="KW-0378">Hydrolase</keyword>
<protein>
    <submittedName>
        <fullName evidence="2">P-loop containing nucleoside triphosphate hydrolase protein</fullName>
    </submittedName>
</protein>
<dbReference type="PANTHER" id="PTHR46082">
    <property type="entry name" value="ATP/GTP-BINDING PROTEIN-RELATED"/>
    <property type="match status" value="1"/>
</dbReference>
<accession>A0ABR4JIE5</accession>
<evidence type="ECO:0000256" key="1">
    <source>
        <dbReference type="SAM" id="Phobius"/>
    </source>
</evidence>
<dbReference type="EMBL" id="JBFXLU010000128">
    <property type="protein sequence ID" value="KAL2839820.1"/>
    <property type="molecule type" value="Genomic_DNA"/>
</dbReference>
<proteinExistence type="predicted"/>
<evidence type="ECO:0000313" key="2">
    <source>
        <dbReference type="EMBL" id="KAL2839820.1"/>
    </source>
</evidence>
<organism evidence="2 3">
    <name type="scientific">Aspergillus pseudoustus</name>
    <dbReference type="NCBI Taxonomy" id="1810923"/>
    <lineage>
        <taxon>Eukaryota</taxon>
        <taxon>Fungi</taxon>
        <taxon>Dikarya</taxon>
        <taxon>Ascomycota</taxon>
        <taxon>Pezizomycotina</taxon>
        <taxon>Eurotiomycetes</taxon>
        <taxon>Eurotiomycetidae</taxon>
        <taxon>Eurotiales</taxon>
        <taxon>Aspergillaceae</taxon>
        <taxon>Aspergillus</taxon>
        <taxon>Aspergillus subgen. Nidulantes</taxon>
    </lineage>
</organism>
<reference evidence="2 3" key="1">
    <citation type="submission" date="2024-07" db="EMBL/GenBank/DDBJ databases">
        <title>Section-level genome sequencing and comparative genomics of Aspergillus sections Usti and Cavernicolus.</title>
        <authorList>
            <consortium name="Lawrence Berkeley National Laboratory"/>
            <person name="Nybo J.L."/>
            <person name="Vesth T.C."/>
            <person name="Theobald S."/>
            <person name="Frisvad J.C."/>
            <person name="Larsen T.O."/>
            <person name="Kjaerboelling I."/>
            <person name="Rothschild-Mancinelli K."/>
            <person name="Lyhne E.K."/>
            <person name="Kogle M.E."/>
            <person name="Barry K."/>
            <person name="Clum A."/>
            <person name="Na H."/>
            <person name="Ledsgaard L."/>
            <person name="Lin J."/>
            <person name="Lipzen A."/>
            <person name="Kuo A."/>
            <person name="Riley R."/>
            <person name="Mondo S."/>
            <person name="Labutti K."/>
            <person name="Haridas S."/>
            <person name="Pangalinan J."/>
            <person name="Salamov A.A."/>
            <person name="Simmons B.A."/>
            <person name="Magnuson J.K."/>
            <person name="Chen J."/>
            <person name="Drula E."/>
            <person name="Henrissat B."/>
            <person name="Wiebenga A."/>
            <person name="Lubbers R.J."/>
            <person name="Gomes A.C."/>
            <person name="Makela M.R."/>
            <person name="Stajich J."/>
            <person name="Grigoriev I.V."/>
            <person name="Mortensen U.H."/>
            <person name="De Vries R.P."/>
            <person name="Baker S.E."/>
            <person name="Andersen M.R."/>
        </authorList>
    </citation>
    <scope>NUCLEOTIDE SEQUENCE [LARGE SCALE GENOMIC DNA]</scope>
    <source>
        <strain evidence="2 3">CBS 123904</strain>
    </source>
</reference>
<dbReference type="Gene3D" id="3.40.50.300">
    <property type="entry name" value="P-loop containing nucleotide triphosphate hydrolases"/>
    <property type="match status" value="1"/>
</dbReference>
<gene>
    <name evidence="2" type="ORF">BJY01DRAFT_250302</name>
</gene>
<dbReference type="InterPro" id="IPR053137">
    <property type="entry name" value="NLR-like"/>
</dbReference>
<dbReference type="GO" id="GO:0016787">
    <property type="term" value="F:hydrolase activity"/>
    <property type="evidence" value="ECO:0007669"/>
    <property type="project" value="UniProtKB-KW"/>
</dbReference>
<name>A0ABR4JIE5_9EURO</name>
<keyword evidence="3" id="KW-1185">Reference proteome</keyword>
<comment type="caution">
    <text evidence="2">The sequence shown here is derived from an EMBL/GenBank/DDBJ whole genome shotgun (WGS) entry which is preliminary data.</text>
</comment>
<dbReference type="InterPro" id="IPR027417">
    <property type="entry name" value="P-loop_NTPase"/>
</dbReference>
<dbReference type="SUPFAM" id="SSF52540">
    <property type="entry name" value="P-loop containing nucleoside triphosphate hydrolases"/>
    <property type="match status" value="1"/>
</dbReference>
<keyword evidence="1" id="KW-0472">Membrane</keyword>
<keyword evidence="1" id="KW-1133">Transmembrane helix</keyword>
<dbReference type="PANTHER" id="PTHR46082:SF6">
    <property type="entry name" value="AAA+ ATPASE DOMAIN-CONTAINING PROTEIN-RELATED"/>
    <property type="match status" value="1"/>
</dbReference>
<feature type="transmembrane region" description="Helical" evidence="1">
    <location>
        <begin position="580"/>
        <end position="613"/>
    </location>
</feature>
<sequence>MRIDDQNKQADQAGIAVQNLGDYTGWKPGIKPLPFPAFDLHYAETRSIDLFQDFGNIAIAAYRGAVYKGQHRHNAGPKSALYKERPPPSNAFIGRQGDLSRLWTSLRPQPLPTRRRVAVVHGPDGIGKSRLAAHFSELHKGDFCSTWLVHGKDKNSVLASLAALASSVPTDEATSTLGNDAQSKRATVEGQASMVLEWLSREENSQWLLVFDDVVADSDPPVQSDSRDAFRIGDFFPQSDHGSILVTTTEPDMDDVGTAHALSTLSPQESLKLFALGIESPAGDGLAGHVEDPARKLLVHQLDGLPLALTQAASYIRQTGQSISSYLQLFQDTRQTLRETTEHECDSTVVTCALSFRQIQQSDPLAAKLLLLLSCYNNAGIPTGLLEYGRDNPPLAEWLPSSPPSLGGLFVKELCTLSDFSLITPLDNNSGTYSMYPVVKRWCRENIDAKEAEELNTVALILLGTATAEALGTESSPAGWDRQSLLPHADEMRRILQNNGGLVATSEQSLLAIRNMGSLYKEQGCLAHAEDMYLCALSRAQEFFGPSHHFTRQINKDLRRLRFMKGPLWKRFGSSRSANAILVIFEVCIALVEYSVLIATFFLTVLSILFAPFL</sequence>